<gene>
    <name evidence="2" type="ORF">B0T19DRAFT_356797</name>
</gene>
<accession>A0AAE0IL55</accession>
<feature type="domain" description="SIS" evidence="1">
    <location>
        <begin position="101"/>
        <end position="256"/>
    </location>
</feature>
<keyword evidence="3" id="KW-1185">Reference proteome</keyword>
<dbReference type="Gene3D" id="3.40.50.10490">
    <property type="entry name" value="Glucose-6-phosphate isomerase like protein, domain 1"/>
    <property type="match status" value="1"/>
</dbReference>
<evidence type="ECO:0000259" key="1">
    <source>
        <dbReference type="PROSITE" id="PS51464"/>
    </source>
</evidence>
<dbReference type="EMBL" id="JAUEPO010000003">
    <property type="protein sequence ID" value="KAK3327070.1"/>
    <property type="molecule type" value="Genomic_DNA"/>
</dbReference>
<sequence>MVEQRPVHNSEVYLISQPPFPAIPPPSPPSPITPAEDDLCSPITRLSLDEPAIAICDERLLALDSRLSTAVHVIHTQTTALQCVTALYSTDRTARDGFSRAVDAITRRQGDKGRHGKLVVIGVGKSGHIAKKLVATFNSLAIQAVFLHPTEALHGDLGQIGPNDTLLLITFSGKTPELLTLLPHLDKALPLILLTSHTRPDTCELIRHRPDTILLPAPIHEPETKSFGVSAPTTSTTVAITVGDALAIVASQELHPSVASVFAKNHPGGAIGAALRRPHEDTVRHLAVPLDDIPYIDLAPTTTTTGADVLRAGYASPSGWVRLKRSGGGVVSPSRIRGLNSADLVRCVHELGWVVTSKSDFISIAANTTVRSAAEWIRGVLRVREGAGEQAEGVGEIGCGEHSVIAVMDNGECIGLLEIGTLLESASPEGARFGS</sequence>
<protein>
    <recommendedName>
        <fullName evidence="1">SIS domain-containing protein</fullName>
    </recommendedName>
</protein>
<dbReference type="PANTHER" id="PTHR38418">
    <property type="entry name" value="SUGAR ISOMERASE, KPSF/GUTQ (AFU_ORTHOLOGUE AFUA_6G08860)"/>
    <property type="match status" value="1"/>
</dbReference>
<dbReference type="Proteomes" id="UP001286456">
    <property type="component" value="Unassembled WGS sequence"/>
</dbReference>
<dbReference type="GO" id="GO:1901135">
    <property type="term" value="P:carbohydrate derivative metabolic process"/>
    <property type="evidence" value="ECO:0007669"/>
    <property type="project" value="InterPro"/>
</dbReference>
<dbReference type="InterPro" id="IPR035474">
    <property type="entry name" value="SIS_Kpsf"/>
</dbReference>
<proteinExistence type="predicted"/>
<dbReference type="Pfam" id="PF01380">
    <property type="entry name" value="SIS"/>
    <property type="match status" value="1"/>
</dbReference>
<dbReference type="PANTHER" id="PTHR38418:SF2">
    <property type="entry name" value="SUGAR ISOMERASE, KPSF_GUTQ (AFU_ORTHOLOGUE AFUA_6G08860)"/>
    <property type="match status" value="1"/>
</dbReference>
<reference evidence="2" key="2">
    <citation type="submission" date="2023-06" db="EMBL/GenBank/DDBJ databases">
        <authorList>
            <consortium name="Lawrence Berkeley National Laboratory"/>
            <person name="Haridas S."/>
            <person name="Hensen N."/>
            <person name="Bonometti L."/>
            <person name="Westerberg I."/>
            <person name="Brannstrom I.O."/>
            <person name="Guillou S."/>
            <person name="Cros-Aarteil S."/>
            <person name="Calhoun S."/>
            <person name="Kuo A."/>
            <person name="Mondo S."/>
            <person name="Pangilinan J."/>
            <person name="Riley R."/>
            <person name="Labutti K."/>
            <person name="Andreopoulos B."/>
            <person name="Lipzen A."/>
            <person name="Chen C."/>
            <person name="Yanf M."/>
            <person name="Daum C."/>
            <person name="Ng V."/>
            <person name="Clum A."/>
            <person name="Steindorff A."/>
            <person name="Ohm R."/>
            <person name="Martin F."/>
            <person name="Silar P."/>
            <person name="Natvig D."/>
            <person name="Lalanne C."/>
            <person name="Gautier V."/>
            <person name="Ament-Velasquez S.L."/>
            <person name="Kruys A."/>
            <person name="Hutchinson M.I."/>
            <person name="Powell A.J."/>
            <person name="Barry K."/>
            <person name="Miller A.N."/>
            <person name="Grigoriev I.V."/>
            <person name="Debuchy R."/>
            <person name="Gladieux P."/>
            <person name="Thoren M.H."/>
            <person name="Johannesson H."/>
        </authorList>
    </citation>
    <scope>NUCLEOTIDE SEQUENCE</scope>
    <source>
        <strain evidence="2">SMH4131-1</strain>
    </source>
</reference>
<dbReference type="PROSITE" id="PS51464">
    <property type="entry name" value="SIS"/>
    <property type="match status" value="1"/>
</dbReference>
<name>A0AAE0IL55_9PEZI</name>
<dbReference type="InterPro" id="IPR046348">
    <property type="entry name" value="SIS_dom_sf"/>
</dbReference>
<dbReference type="CDD" id="cd05014">
    <property type="entry name" value="SIS_Kpsf"/>
    <property type="match status" value="1"/>
</dbReference>
<dbReference type="InterPro" id="IPR001347">
    <property type="entry name" value="SIS_dom"/>
</dbReference>
<dbReference type="SUPFAM" id="SSF53697">
    <property type="entry name" value="SIS domain"/>
    <property type="match status" value="1"/>
</dbReference>
<reference evidence="2" key="1">
    <citation type="journal article" date="2023" name="Mol. Phylogenet. Evol.">
        <title>Genome-scale phylogeny and comparative genomics of the fungal order Sordariales.</title>
        <authorList>
            <person name="Hensen N."/>
            <person name="Bonometti L."/>
            <person name="Westerberg I."/>
            <person name="Brannstrom I.O."/>
            <person name="Guillou S."/>
            <person name="Cros-Aarteil S."/>
            <person name="Calhoun S."/>
            <person name="Haridas S."/>
            <person name="Kuo A."/>
            <person name="Mondo S."/>
            <person name="Pangilinan J."/>
            <person name="Riley R."/>
            <person name="LaButti K."/>
            <person name="Andreopoulos B."/>
            <person name="Lipzen A."/>
            <person name="Chen C."/>
            <person name="Yan M."/>
            <person name="Daum C."/>
            <person name="Ng V."/>
            <person name="Clum A."/>
            <person name="Steindorff A."/>
            <person name="Ohm R.A."/>
            <person name="Martin F."/>
            <person name="Silar P."/>
            <person name="Natvig D.O."/>
            <person name="Lalanne C."/>
            <person name="Gautier V."/>
            <person name="Ament-Velasquez S.L."/>
            <person name="Kruys A."/>
            <person name="Hutchinson M.I."/>
            <person name="Powell A.J."/>
            <person name="Barry K."/>
            <person name="Miller A.N."/>
            <person name="Grigoriev I.V."/>
            <person name="Debuchy R."/>
            <person name="Gladieux P."/>
            <person name="Hiltunen Thoren M."/>
            <person name="Johannesson H."/>
        </authorList>
    </citation>
    <scope>NUCLEOTIDE SEQUENCE</scope>
    <source>
        <strain evidence="2">SMH4131-1</strain>
    </source>
</reference>
<dbReference type="AlphaFoldDB" id="A0AAE0IL55"/>
<evidence type="ECO:0000313" key="2">
    <source>
        <dbReference type="EMBL" id="KAK3327070.1"/>
    </source>
</evidence>
<dbReference type="GO" id="GO:0097367">
    <property type="term" value="F:carbohydrate derivative binding"/>
    <property type="evidence" value="ECO:0007669"/>
    <property type="project" value="InterPro"/>
</dbReference>
<evidence type="ECO:0000313" key="3">
    <source>
        <dbReference type="Proteomes" id="UP001286456"/>
    </source>
</evidence>
<comment type="caution">
    <text evidence="2">The sequence shown here is derived from an EMBL/GenBank/DDBJ whole genome shotgun (WGS) entry which is preliminary data.</text>
</comment>
<organism evidence="2 3">
    <name type="scientific">Cercophora scortea</name>
    <dbReference type="NCBI Taxonomy" id="314031"/>
    <lineage>
        <taxon>Eukaryota</taxon>
        <taxon>Fungi</taxon>
        <taxon>Dikarya</taxon>
        <taxon>Ascomycota</taxon>
        <taxon>Pezizomycotina</taxon>
        <taxon>Sordariomycetes</taxon>
        <taxon>Sordariomycetidae</taxon>
        <taxon>Sordariales</taxon>
        <taxon>Lasiosphaeriaceae</taxon>
        <taxon>Cercophora</taxon>
    </lineage>
</organism>